<dbReference type="InterPro" id="IPR027193">
    <property type="entry name" value="Noc4"/>
</dbReference>
<dbReference type="EMBL" id="GANP01015254">
    <property type="protein sequence ID" value="JAB69214.1"/>
    <property type="molecule type" value="mRNA"/>
</dbReference>
<dbReference type="GO" id="GO:0032040">
    <property type="term" value="C:small-subunit processome"/>
    <property type="evidence" value="ECO:0007669"/>
    <property type="project" value="TreeGrafter"/>
</dbReference>
<dbReference type="Pfam" id="PF03914">
    <property type="entry name" value="CBF"/>
    <property type="match status" value="1"/>
</dbReference>
<proteinExistence type="evidence at transcript level"/>
<organism evidence="4">
    <name type="scientific">Ixodes ricinus</name>
    <name type="common">Common tick</name>
    <name type="synonym">Acarus ricinus</name>
    <dbReference type="NCBI Taxonomy" id="34613"/>
    <lineage>
        <taxon>Eukaryota</taxon>
        <taxon>Metazoa</taxon>
        <taxon>Ecdysozoa</taxon>
        <taxon>Arthropoda</taxon>
        <taxon>Chelicerata</taxon>
        <taxon>Arachnida</taxon>
        <taxon>Acari</taxon>
        <taxon>Parasitiformes</taxon>
        <taxon>Ixodida</taxon>
        <taxon>Ixodoidea</taxon>
        <taxon>Ixodidae</taxon>
        <taxon>Ixodinae</taxon>
        <taxon>Ixodes</taxon>
    </lineage>
</organism>
<protein>
    <submittedName>
        <fullName evidence="4">Putative nucleolar protein</fullName>
    </submittedName>
</protein>
<feature type="transmembrane region" description="Helical" evidence="2">
    <location>
        <begin position="6"/>
        <end position="22"/>
    </location>
</feature>
<dbReference type="GO" id="GO:0042254">
    <property type="term" value="P:ribosome biogenesis"/>
    <property type="evidence" value="ECO:0007669"/>
    <property type="project" value="InterPro"/>
</dbReference>
<comment type="similarity">
    <text evidence="1">Belongs to the CBF/MAK21 family.</text>
</comment>
<keyword evidence="2" id="KW-1133">Transmembrane helix</keyword>
<name>V5GY47_IXORI</name>
<dbReference type="InterPro" id="IPR005612">
    <property type="entry name" value="CCAAT-binding_factor"/>
</dbReference>
<dbReference type="GO" id="GO:0030692">
    <property type="term" value="C:Noc4p-Nop14p complex"/>
    <property type="evidence" value="ECO:0007669"/>
    <property type="project" value="TreeGrafter"/>
</dbReference>
<keyword evidence="2" id="KW-0472">Membrane</keyword>
<dbReference type="PANTHER" id="PTHR12455:SF0">
    <property type="entry name" value="NUCLEOLAR COMPLEX PROTEIN 4 HOMOLOG"/>
    <property type="match status" value="1"/>
</dbReference>
<dbReference type="AlphaFoldDB" id="V5GY47"/>
<evidence type="ECO:0000313" key="4">
    <source>
        <dbReference type="EMBL" id="JAB69214.1"/>
    </source>
</evidence>
<accession>V5GY47</accession>
<sequence>MSLVAPPYALLYVVPFIGNLLVRHRSLATMINDSGDVDASTDPYDAEEPDPAKARAAESSLWELKTLQSHWHPTIAKKAKFINDNLPKMEWDFSERLEEGLTTERNKVRRT</sequence>
<reference evidence="4" key="1">
    <citation type="journal article" date="2015" name="Sci. Rep.">
        <title>Tissue- and time-dependent transcription in Ixodes ricinus salivary glands and midguts when blood feeding on the vertebrate host.</title>
        <authorList>
            <person name="Kotsyfakis M."/>
            <person name="Schwarz A."/>
            <person name="Erhart J."/>
            <person name="Ribeiro J.M."/>
        </authorList>
    </citation>
    <scope>NUCLEOTIDE SEQUENCE</scope>
    <source>
        <tissue evidence="4">Salivary gland and midgut</tissue>
    </source>
</reference>
<keyword evidence="2" id="KW-0812">Transmembrane</keyword>
<dbReference type="PANTHER" id="PTHR12455">
    <property type="entry name" value="NUCLEOLAR COMPLEX PROTEIN 4"/>
    <property type="match status" value="1"/>
</dbReference>
<evidence type="ECO:0000259" key="3">
    <source>
        <dbReference type="Pfam" id="PF03914"/>
    </source>
</evidence>
<evidence type="ECO:0000256" key="1">
    <source>
        <dbReference type="ARBA" id="ARBA00007797"/>
    </source>
</evidence>
<evidence type="ECO:0000256" key="2">
    <source>
        <dbReference type="SAM" id="Phobius"/>
    </source>
</evidence>
<feature type="domain" description="CCAAT-binding factor" evidence="3">
    <location>
        <begin position="2"/>
        <end position="78"/>
    </location>
</feature>